<dbReference type="SUPFAM" id="SSF82153">
    <property type="entry name" value="FAS1 domain"/>
    <property type="match status" value="2"/>
</dbReference>
<evidence type="ECO:0000313" key="4">
    <source>
        <dbReference type="EMBL" id="GBB86878.1"/>
    </source>
</evidence>
<dbReference type="STRING" id="94130.A0A2Z6R231"/>
<accession>A0A2Z6R231</accession>
<feature type="domain" description="FAS1" evidence="3">
    <location>
        <begin position="129"/>
        <end position="258"/>
    </location>
</feature>
<organism evidence="4 6">
    <name type="scientific">Rhizophagus clarus</name>
    <dbReference type="NCBI Taxonomy" id="94130"/>
    <lineage>
        <taxon>Eukaryota</taxon>
        <taxon>Fungi</taxon>
        <taxon>Fungi incertae sedis</taxon>
        <taxon>Mucoromycota</taxon>
        <taxon>Glomeromycotina</taxon>
        <taxon>Glomeromycetes</taxon>
        <taxon>Glomerales</taxon>
        <taxon>Glomeraceae</taxon>
        <taxon>Rhizophagus</taxon>
    </lineage>
</organism>
<dbReference type="EMBL" id="BEXD01000369">
    <property type="protein sequence ID" value="GBB86878.1"/>
    <property type="molecule type" value="Genomic_DNA"/>
</dbReference>
<dbReference type="AlphaFoldDB" id="A0A2Z6R231"/>
<proteinExistence type="predicted"/>
<dbReference type="Gene3D" id="2.30.180.10">
    <property type="entry name" value="FAS1 domain"/>
    <property type="match status" value="2"/>
</dbReference>
<dbReference type="Pfam" id="PF02469">
    <property type="entry name" value="Fasciclin"/>
    <property type="match status" value="2"/>
</dbReference>
<keyword evidence="6" id="KW-1185">Reference proteome</keyword>
<dbReference type="Proteomes" id="UP000615446">
    <property type="component" value="Unassembled WGS sequence"/>
</dbReference>
<evidence type="ECO:0000256" key="2">
    <source>
        <dbReference type="SAM" id="Phobius"/>
    </source>
</evidence>
<keyword evidence="2" id="KW-0812">Transmembrane</keyword>
<feature type="domain" description="FAS1" evidence="3">
    <location>
        <begin position="1"/>
        <end position="126"/>
    </location>
</feature>
<dbReference type="GO" id="GO:0005615">
    <property type="term" value="C:extracellular space"/>
    <property type="evidence" value="ECO:0007669"/>
    <property type="project" value="TreeGrafter"/>
</dbReference>
<name>A0A2Z6R231_9GLOM</name>
<reference evidence="5" key="2">
    <citation type="submission" date="2019-10" db="EMBL/GenBank/DDBJ databases">
        <title>Conservation and host-specific expression of non-tandemly repeated heterogenous ribosome RNA gene in arbuscular mycorrhizal fungi.</title>
        <authorList>
            <person name="Maeda T."/>
            <person name="Kobayashi Y."/>
            <person name="Nakagawa T."/>
            <person name="Ezawa T."/>
            <person name="Yamaguchi K."/>
            <person name="Bino T."/>
            <person name="Nishimoto Y."/>
            <person name="Shigenobu S."/>
            <person name="Kawaguchi M."/>
        </authorList>
    </citation>
    <scope>NUCLEOTIDE SEQUENCE</scope>
    <source>
        <strain evidence="5">HR1</strain>
    </source>
</reference>
<dbReference type="InterPro" id="IPR050904">
    <property type="entry name" value="Adhesion/Biosynth-related"/>
</dbReference>
<dbReference type="OrthoDB" id="286301at2759"/>
<reference evidence="4 6" key="1">
    <citation type="submission" date="2017-11" db="EMBL/GenBank/DDBJ databases">
        <title>The genome of Rhizophagus clarus HR1 reveals common genetic basis of auxotrophy among arbuscular mycorrhizal fungi.</title>
        <authorList>
            <person name="Kobayashi Y."/>
        </authorList>
    </citation>
    <scope>NUCLEOTIDE SEQUENCE [LARGE SCALE GENOMIC DNA]</scope>
    <source>
        <strain evidence="4 6">HR1</strain>
    </source>
</reference>
<dbReference type="PROSITE" id="PS50213">
    <property type="entry name" value="FAS1"/>
    <property type="match status" value="2"/>
</dbReference>
<keyword evidence="2" id="KW-1133">Transmembrane helix</keyword>
<evidence type="ECO:0000259" key="3">
    <source>
        <dbReference type="PROSITE" id="PS50213"/>
    </source>
</evidence>
<evidence type="ECO:0000256" key="1">
    <source>
        <dbReference type="SAM" id="MobiDB-lite"/>
    </source>
</evidence>
<dbReference type="InterPro" id="IPR036378">
    <property type="entry name" value="FAS1_dom_sf"/>
</dbReference>
<feature type="region of interest" description="Disordered" evidence="1">
    <location>
        <begin position="430"/>
        <end position="462"/>
    </location>
</feature>
<keyword evidence="2" id="KW-0472">Membrane</keyword>
<feature type="compositionally biased region" description="Low complexity" evidence="1">
    <location>
        <begin position="434"/>
        <end position="452"/>
    </location>
</feature>
<dbReference type="EMBL" id="BLAL01000046">
    <property type="protein sequence ID" value="GES79865.1"/>
    <property type="molecule type" value="Genomic_DNA"/>
</dbReference>
<protein>
    <submittedName>
        <fullName evidence="5">Fasciclin domain-containing protein</fullName>
    </submittedName>
</protein>
<dbReference type="SMART" id="SM00554">
    <property type="entry name" value="FAS1"/>
    <property type="match status" value="2"/>
</dbReference>
<dbReference type="PANTHER" id="PTHR10900:SF77">
    <property type="entry name" value="FI19380P1"/>
    <property type="match status" value="1"/>
</dbReference>
<sequence>MNLETNLPVIENSEIGKGVKYTIFAPSDQAFGNVGSLDPGTVNNLLRYHIIPIEAMSSDFNKIQYQPTLFGTPDLVKLGIPNAKQKLIIKNDNGVITVGNGNIIGKVVSADNIASNGVIHVIDSIILLPDSPMNVMNNIIDLNYFRQVITGANLANTFNDFVGVTIFAPSNDAISQAPKELLSTSNLTQLTNFINYHVVPRVIFSGVIIGTTFNQESEQGSTLTISNDGNIFSVNGVEVITPDILLNDGVLHIIGEYIVAPGIPNYIPTPTNNSIPPTLPTISTIPSTSPISFQLSSNKDIIIISSVLGGIIGMAAIGIGLTLFFCRKQKGRETIFKTYSVTNSHISSDHAPTNFTQRSDDMSHLYSSTHGIFDRNYTNNEPINIIGVHSRNSNEESNISGSDRKISSNNIPSENSSVYFSEEIPGVPASYNANPSNTNSVRSNSSNHNYSPNPNPYNPAHLVHSPNAAYTVNNNMRNTIINTYSSNYYSPHGFPSHH</sequence>
<comment type="caution">
    <text evidence="4">The sequence shown here is derived from an EMBL/GenBank/DDBJ whole genome shotgun (WGS) entry which is preliminary data.</text>
</comment>
<dbReference type="Proteomes" id="UP000247702">
    <property type="component" value="Unassembled WGS sequence"/>
</dbReference>
<evidence type="ECO:0000313" key="5">
    <source>
        <dbReference type="EMBL" id="GES79865.1"/>
    </source>
</evidence>
<feature type="transmembrane region" description="Helical" evidence="2">
    <location>
        <begin position="301"/>
        <end position="326"/>
    </location>
</feature>
<feature type="region of interest" description="Disordered" evidence="1">
    <location>
        <begin position="392"/>
        <end position="415"/>
    </location>
</feature>
<dbReference type="PANTHER" id="PTHR10900">
    <property type="entry name" value="PERIOSTIN-RELATED"/>
    <property type="match status" value="1"/>
</dbReference>
<evidence type="ECO:0000313" key="6">
    <source>
        <dbReference type="Proteomes" id="UP000247702"/>
    </source>
</evidence>
<dbReference type="InterPro" id="IPR000782">
    <property type="entry name" value="FAS1_domain"/>
</dbReference>
<gene>
    <name evidence="5" type="ORF">RCL2_000716000</name>
    <name evidence="4" type="ORF">RclHR1_01330032</name>
</gene>